<organism evidence="1 2">
    <name type="scientific">Chryseobacterium sediminis</name>
    <dbReference type="NCBI Taxonomy" id="1679494"/>
    <lineage>
        <taxon>Bacteria</taxon>
        <taxon>Pseudomonadati</taxon>
        <taxon>Bacteroidota</taxon>
        <taxon>Flavobacteriia</taxon>
        <taxon>Flavobacteriales</taxon>
        <taxon>Weeksellaceae</taxon>
        <taxon>Chryseobacterium group</taxon>
        <taxon>Chryseobacterium</taxon>
    </lineage>
</organism>
<dbReference type="EMBL" id="VUNZ01000001">
    <property type="protein sequence ID" value="KAA2223540.1"/>
    <property type="molecule type" value="Genomic_DNA"/>
</dbReference>
<dbReference type="OrthoDB" id="1263302at2"/>
<reference evidence="1 2" key="1">
    <citation type="journal article" date="2015" name="Int. J. Syst. Evol. Microbiol.">
        <title>Chryseobacterium sediminis sp. nov., isolated from a river sediment.</title>
        <authorList>
            <person name="Kampfer P."/>
            <person name="Busse H.J."/>
            <person name="McInroy J.A."/>
            <person name="Glaeser S.P."/>
        </authorList>
    </citation>
    <scope>NUCLEOTIDE SEQUENCE [LARGE SCALE GENOMIC DNA]</scope>
    <source>
        <strain evidence="1 2">IMT-174</strain>
    </source>
</reference>
<evidence type="ECO:0000313" key="1">
    <source>
        <dbReference type="EMBL" id="KAA2223540.1"/>
    </source>
</evidence>
<name>A0A5B2UAS1_9FLAO</name>
<dbReference type="Proteomes" id="UP000323082">
    <property type="component" value="Unassembled WGS sequence"/>
</dbReference>
<dbReference type="AlphaFoldDB" id="A0A5B2UAS1"/>
<protein>
    <submittedName>
        <fullName evidence="1">Uncharacterized protein</fullName>
    </submittedName>
</protein>
<evidence type="ECO:0000313" key="2">
    <source>
        <dbReference type="Proteomes" id="UP000323082"/>
    </source>
</evidence>
<dbReference type="RefSeq" id="WP_149832461.1">
    <property type="nucleotide sequence ID" value="NZ_VUNZ01000001.1"/>
</dbReference>
<proteinExistence type="predicted"/>
<sequence>MKNLTRKQMLNFYGGLLDGGRYKVKTTMFYGYCSGTPGGQMIYSKYYAIDWSDGSVTYFNVIGNPVYSSN</sequence>
<gene>
    <name evidence="1" type="ORF">FW780_04875</name>
</gene>
<comment type="caution">
    <text evidence="1">The sequence shown here is derived from an EMBL/GenBank/DDBJ whole genome shotgun (WGS) entry which is preliminary data.</text>
</comment>
<accession>A0A5B2UAS1</accession>